<reference evidence="2 3" key="1">
    <citation type="submission" date="2021-01" db="EMBL/GenBank/DDBJ databases">
        <title>Adiantum capillus-veneris genome.</title>
        <authorList>
            <person name="Fang Y."/>
            <person name="Liao Q."/>
        </authorList>
    </citation>
    <scope>NUCLEOTIDE SEQUENCE [LARGE SCALE GENOMIC DNA]</scope>
    <source>
        <strain evidence="2">H3</strain>
        <tissue evidence="2">Leaf</tissue>
    </source>
</reference>
<evidence type="ECO:0000313" key="3">
    <source>
        <dbReference type="Proteomes" id="UP000886520"/>
    </source>
</evidence>
<evidence type="ECO:0000256" key="1">
    <source>
        <dbReference type="SAM" id="MobiDB-lite"/>
    </source>
</evidence>
<feature type="compositionally biased region" description="Low complexity" evidence="1">
    <location>
        <begin position="255"/>
        <end position="273"/>
    </location>
</feature>
<feature type="compositionally biased region" description="Polar residues" evidence="1">
    <location>
        <begin position="304"/>
        <end position="318"/>
    </location>
</feature>
<comment type="caution">
    <text evidence="2">The sequence shown here is derived from an EMBL/GenBank/DDBJ whole genome shotgun (WGS) entry which is preliminary data.</text>
</comment>
<gene>
    <name evidence="2" type="ORF">GOP47_0005724</name>
</gene>
<dbReference type="PANTHER" id="PTHR47481">
    <property type="match status" value="1"/>
</dbReference>
<organism evidence="2 3">
    <name type="scientific">Adiantum capillus-veneris</name>
    <name type="common">Maidenhair fern</name>
    <dbReference type="NCBI Taxonomy" id="13818"/>
    <lineage>
        <taxon>Eukaryota</taxon>
        <taxon>Viridiplantae</taxon>
        <taxon>Streptophyta</taxon>
        <taxon>Embryophyta</taxon>
        <taxon>Tracheophyta</taxon>
        <taxon>Polypodiopsida</taxon>
        <taxon>Polypodiidae</taxon>
        <taxon>Polypodiales</taxon>
        <taxon>Pteridineae</taxon>
        <taxon>Pteridaceae</taxon>
        <taxon>Vittarioideae</taxon>
        <taxon>Adiantum</taxon>
    </lineage>
</organism>
<name>A0A9D4ZPE1_ADICA</name>
<sequence>MAASSSTSYSEYYQIEKLNGTNYLPWSLRLQMVLEKAENLAVTDGSEPNPSNVAVPPGQALASQADIDSWKKKDLDARTEIILHLGDKQLQLVRQTKTAHEMWNLLQQQYQRTNVVSRVLLHKQLNELTMKYFKTTDVFLDAWQKASDDLLIAGLQLPEEIQVTTLLAALPEEWQSFITTHSNNVALTVNELIALIRQEDQLRARSTPTVTSPLQTSMAMAAGGLRFPHRSRFRPRVTSGRSMTRPLNHLNVMGNTRPSPRNRRINPNYRGNNYQTSYNPTLVCNFYRRRGHLEHECRTKQRTRGNYSPSHNQADLTELNDSSVENDVSTLRLFMATGHTLPDDQTCYLDTGATHNMTGGRS</sequence>
<evidence type="ECO:0000313" key="2">
    <source>
        <dbReference type="EMBL" id="KAI5080245.1"/>
    </source>
</evidence>
<feature type="region of interest" description="Disordered" evidence="1">
    <location>
        <begin position="236"/>
        <end position="274"/>
    </location>
</feature>
<protein>
    <submittedName>
        <fullName evidence="2">Uncharacterized protein</fullName>
    </submittedName>
</protein>
<dbReference type="PANTHER" id="PTHR47481:SF31">
    <property type="entry name" value="OS01G0873500 PROTEIN"/>
    <property type="match status" value="1"/>
</dbReference>
<keyword evidence="3" id="KW-1185">Reference proteome</keyword>
<dbReference type="AlphaFoldDB" id="A0A9D4ZPE1"/>
<accession>A0A9D4ZPE1</accession>
<dbReference type="Proteomes" id="UP000886520">
    <property type="component" value="Chromosome 5"/>
</dbReference>
<dbReference type="EMBL" id="JABFUD020000005">
    <property type="protein sequence ID" value="KAI5080245.1"/>
    <property type="molecule type" value="Genomic_DNA"/>
</dbReference>
<feature type="region of interest" description="Disordered" evidence="1">
    <location>
        <begin position="299"/>
        <end position="318"/>
    </location>
</feature>
<proteinExistence type="predicted"/>
<dbReference type="OrthoDB" id="8059034at2759"/>
<dbReference type="Pfam" id="PF14223">
    <property type="entry name" value="Retrotran_gag_2"/>
    <property type="match status" value="1"/>
</dbReference>